<feature type="non-terminal residue" evidence="2">
    <location>
        <position position="1"/>
    </location>
</feature>
<dbReference type="OrthoDB" id="3556996at2759"/>
<accession>A0A2J6R1Q1</accession>
<evidence type="ECO:0000313" key="2">
    <source>
        <dbReference type="EMBL" id="PMD32445.1"/>
    </source>
</evidence>
<proteinExistence type="predicted"/>
<organism evidence="2 3">
    <name type="scientific">Hyaloscypha variabilis (strain UAMH 11265 / GT02V1 / F)</name>
    <name type="common">Meliniomyces variabilis</name>
    <dbReference type="NCBI Taxonomy" id="1149755"/>
    <lineage>
        <taxon>Eukaryota</taxon>
        <taxon>Fungi</taxon>
        <taxon>Dikarya</taxon>
        <taxon>Ascomycota</taxon>
        <taxon>Pezizomycotina</taxon>
        <taxon>Leotiomycetes</taxon>
        <taxon>Helotiales</taxon>
        <taxon>Hyaloscyphaceae</taxon>
        <taxon>Hyaloscypha</taxon>
        <taxon>Hyaloscypha variabilis</taxon>
    </lineage>
</organism>
<evidence type="ECO:0000313" key="3">
    <source>
        <dbReference type="Proteomes" id="UP000235786"/>
    </source>
</evidence>
<gene>
    <name evidence="2" type="ORF">L207DRAFT_590734</name>
</gene>
<evidence type="ECO:0000256" key="1">
    <source>
        <dbReference type="SAM" id="MobiDB-lite"/>
    </source>
</evidence>
<reference evidence="2 3" key="1">
    <citation type="submission" date="2016-04" db="EMBL/GenBank/DDBJ databases">
        <title>A degradative enzymes factory behind the ericoid mycorrhizal symbiosis.</title>
        <authorList>
            <consortium name="DOE Joint Genome Institute"/>
            <person name="Martino E."/>
            <person name="Morin E."/>
            <person name="Grelet G."/>
            <person name="Kuo A."/>
            <person name="Kohler A."/>
            <person name="Daghino S."/>
            <person name="Barry K."/>
            <person name="Choi C."/>
            <person name="Cichocki N."/>
            <person name="Clum A."/>
            <person name="Copeland A."/>
            <person name="Hainaut M."/>
            <person name="Haridas S."/>
            <person name="Labutti K."/>
            <person name="Lindquist E."/>
            <person name="Lipzen A."/>
            <person name="Khouja H.-R."/>
            <person name="Murat C."/>
            <person name="Ohm R."/>
            <person name="Olson A."/>
            <person name="Spatafora J."/>
            <person name="Veneault-Fourrey C."/>
            <person name="Henrissat B."/>
            <person name="Grigoriev I."/>
            <person name="Martin F."/>
            <person name="Perotto S."/>
        </authorList>
    </citation>
    <scope>NUCLEOTIDE SEQUENCE [LARGE SCALE GENOMIC DNA]</scope>
    <source>
        <strain evidence="2 3">F</strain>
    </source>
</reference>
<feature type="region of interest" description="Disordered" evidence="1">
    <location>
        <begin position="20"/>
        <end position="45"/>
    </location>
</feature>
<keyword evidence="3" id="KW-1185">Reference proteome</keyword>
<protein>
    <submittedName>
        <fullName evidence="2">Uncharacterized protein</fullName>
    </submittedName>
</protein>
<name>A0A2J6R1Q1_HYAVF</name>
<sequence length="378" mass="41615">PYTQPYTQTVVTYVTTDRGNTYTQTRNQPPPTRYTETVTVSRGNPPLYTTQYTQYTTQYTQQRTSTYWSKPAYTTVYRTYRPPPPRSTTYIATTEVYTTFYQPTTVITYYQPLPTPQSHSTYHRSENTYTTIYAPATTYYVPVYVEPPTTSTSTEYVYQTYVAPTVTAASATAVATGGALNPWQADCPVPTTFYVNDFSFSNNSVILTVSYNNGTFLCPNTAANIITYNGIYDMYCDDDGLVRVLTDGFSWIWISQWSWCGAIPTTTGDPVLEAVSNYTTFGDTLDCDQDDNGNTIDCLQNTVNFAIPVQTFDIGGSIGFEPLDVQGNYLPNCPTYIDAQPIVTNTATCNGPSTITAAASSTAASGGGSTIYLTVTVG</sequence>
<dbReference type="AlphaFoldDB" id="A0A2J6R1Q1"/>
<dbReference type="EMBL" id="KZ613959">
    <property type="protein sequence ID" value="PMD32445.1"/>
    <property type="molecule type" value="Genomic_DNA"/>
</dbReference>
<dbReference type="Proteomes" id="UP000235786">
    <property type="component" value="Unassembled WGS sequence"/>
</dbReference>